<name>A0ABU1NAW1_9BURK</name>
<protein>
    <recommendedName>
        <fullName evidence="4">DUF2894 domain-containing protein</fullName>
    </recommendedName>
</protein>
<feature type="region of interest" description="Disordered" evidence="1">
    <location>
        <begin position="193"/>
        <end position="213"/>
    </location>
</feature>
<comment type="caution">
    <text evidence="2">The sequence shown here is derived from an EMBL/GenBank/DDBJ whole genome shotgun (WGS) entry which is preliminary data.</text>
</comment>
<dbReference type="EMBL" id="JAVDRF010000002">
    <property type="protein sequence ID" value="MDR6535181.1"/>
    <property type="molecule type" value="Genomic_DNA"/>
</dbReference>
<dbReference type="RefSeq" id="WP_309899053.1">
    <property type="nucleotide sequence ID" value="NZ_JAVDRF010000002.1"/>
</dbReference>
<evidence type="ECO:0008006" key="4">
    <source>
        <dbReference type="Google" id="ProtNLM"/>
    </source>
</evidence>
<evidence type="ECO:0000256" key="1">
    <source>
        <dbReference type="SAM" id="MobiDB-lite"/>
    </source>
</evidence>
<sequence length="213" mass="22947">MDPAAMIETCRARGDHRRDPVRFHFIETLARRAAAHHGEARRILDGKLLELLAAYTADDSGQASGAEGLPDAARKAQATRGPLAELVDAIGRPASAQGEGAAASGPVPGLSSSSHELKTLRYFRSTWSRLSADRRLTQTLAAVPENAGPLNSHHLVHRALMLMRELSPEYLHRFMAHVDALLWLDRANARSAAAGAETPRAEGQRKSARAKAG</sequence>
<gene>
    <name evidence="2" type="ORF">J2739_000941</name>
</gene>
<evidence type="ECO:0000313" key="3">
    <source>
        <dbReference type="Proteomes" id="UP001184230"/>
    </source>
</evidence>
<accession>A0ABU1NAW1</accession>
<keyword evidence="3" id="KW-1185">Reference proteome</keyword>
<evidence type="ECO:0000313" key="2">
    <source>
        <dbReference type="EMBL" id="MDR6535181.1"/>
    </source>
</evidence>
<dbReference type="Pfam" id="PF11445">
    <property type="entry name" value="DUF2894"/>
    <property type="match status" value="1"/>
</dbReference>
<reference evidence="2 3" key="1">
    <citation type="submission" date="2023-07" db="EMBL/GenBank/DDBJ databases">
        <title>Sorghum-associated microbial communities from plants grown in Nebraska, USA.</title>
        <authorList>
            <person name="Schachtman D."/>
        </authorList>
    </citation>
    <scope>NUCLEOTIDE SEQUENCE [LARGE SCALE GENOMIC DNA]</scope>
    <source>
        <strain evidence="2 3">DS1781</strain>
    </source>
</reference>
<dbReference type="Proteomes" id="UP001184230">
    <property type="component" value="Unassembled WGS sequence"/>
</dbReference>
<organism evidence="2 3">
    <name type="scientific">Variovorax soli</name>
    <dbReference type="NCBI Taxonomy" id="376815"/>
    <lineage>
        <taxon>Bacteria</taxon>
        <taxon>Pseudomonadati</taxon>
        <taxon>Pseudomonadota</taxon>
        <taxon>Betaproteobacteria</taxon>
        <taxon>Burkholderiales</taxon>
        <taxon>Comamonadaceae</taxon>
        <taxon>Variovorax</taxon>
    </lineage>
</organism>
<dbReference type="InterPro" id="IPR021549">
    <property type="entry name" value="DUF2894"/>
</dbReference>
<proteinExistence type="predicted"/>